<accession>A0AC34F092</accession>
<dbReference type="WBParaSite" id="ES5_v2.g10160.t1">
    <property type="protein sequence ID" value="ES5_v2.g10160.t1"/>
    <property type="gene ID" value="ES5_v2.g10160"/>
</dbReference>
<sequence>MSSSPNGYFPVEELYRLWGNNRLGQLSWIGQLVMYPDLFCFGDYPHRTLSTSCLKIPPDETNKDICNWLSLDLLEVLLLLADEYSQLVGEILIRRRDSSSIAPAINCPDLLLLGIVQVGLPFNTIRSRLVNIVISQLMLHHTNAVSVLNALWNSESPEMKKGIQQLVVNGLLTFYTQVPDDTGRLTKILEIAHELKPNGLGELFNVQNFQFAIDLACLASRRDFLKLDKFLSDKLQEHTDNFANQLVKFIIRRYPAHIITTNIPPLSHETFQVMFHALQNSAQYSNSVHIEFQKLQAHLKSALNAVCLIKL</sequence>
<reference evidence="2" key="1">
    <citation type="submission" date="2022-11" db="UniProtKB">
        <authorList>
            <consortium name="WormBaseParasite"/>
        </authorList>
    </citation>
    <scope>IDENTIFICATION</scope>
</reference>
<organism evidence="1 2">
    <name type="scientific">Panagrolaimus sp. ES5</name>
    <dbReference type="NCBI Taxonomy" id="591445"/>
    <lineage>
        <taxon>Eukaryota</taxon>
        <taxon>Metazoa</taxon>
        <taxon>Ecdysozoa</taxon>
        <taxon>Nematoda</taxon>
        <taxon>Chromadorea</taxon>
        <taxon>Rhabditida</taxon>
        <taxon>Tylenchina</taxon>
        <taxon>Panagrolaimomorpha</taxon>
        <taxon>Panagrolaimoidea</taxon>
        <taxon>Panagrolaimidae</taxon>
        <taxon>Panagrolaimus</taxon>
    </lineage>
</organism>
<dbReference type="Proteomes" id="UP000887579">
    <property type="component" value="Unplaced"/>
</dbReference>
<name>A0AC34F092_9BILA</name>
<evidence type="ECO:0000313" key="1">
    <source>
        <dbReference type="Proteomes" id="UP000887579"/>
    </source>
</evidence>
<evidence type="ECO:0000313" key="2">
    <source>
        <dbReference type="WBParaSite" id="ES5_v2.g10160.t1"/>
    </source>
</evidence>
<proteinExistence type="predicted"/>
<protein>
    <submittedName>
        <fullName evidence="2">CCR4-NOT transcription complex subunit 1 HEAT repeat domain-containing protein</fullName>
    </submittedName>
</protein>